<proteinExistence type="predicted"/>
<sequence>MASASEVRADLDAASSRVAFLEAELRESRREAETARAGEASCLHDKDRNLAQQSSEISALHTKVDRLERRVIELAAEKEEEIDRGQDGARWGWDNFRTQLEHLNPGLNYRAFSMRLDWEVVDGVFAPIPSDEVAAGAGESGVSDDPTGGRGGGSDGPAVSPGSNCAPCTVLHRDPVVAIASPPCGHAVIYPDGVPTSPSSDEVNAATIVGGDMVRETGCGTPDSSPRAIPAICELESTFAGAYLFSAPP</sequence>
<feature type="coiled-coil region" evidence="1">
    <location>
        <begin position="4"/>
        <end position="84"/>
    </location>
</feature>
<dbReference type="AlphaFoldDB" id="A0A834X7I3"/>
<reference evidence="3" key="1">
    <citation type="submission" date="2020-09" db="EMBL/GenBank/DDBJ databases">
        <title>Genome-Enabled Discovery of Anthraquinone Biosynthesis in Senna tora.</title>
        <authorList>
            <person name="Kang S.-H."/>
            <person name="Pandey R.P."/>
            <person name="Lee C.-M."/>
            <person name="Sim J.-S."/>
            <person name="Jeong J.-T."/>
            <person name="Choi B.-S."/>
            <person name="Jung M."/>
            <person name="Ginzburg D."/>
            <person name="Zhao K."/>
            <person name="Won S.Y."/>
            <person name="Oh T.-J."/>
            <person name="Yu Y."/>
            <person name="Kim N.-H."/>
            <person name="Lee O.R."/>
            <person name="Lee T.-H."/>
            <person name="Bashyal P."/>
            <person name="Kim T.-S."/>
            <person name="Lee W.-H."/>
            <person name="Kawkins C."/>
            <person name="Kim C.-K."/>
            <person name="Kim J.S."/>
            <person name="Ahn B.O."/>
            <person name="Rhee S.Y."/>
            <person name="Sohng J.K."/>
        </authorList>
    </citation>
    <scope>NUCLEOTIDE SEQUENCE</scope>
    <source>
        <tissue evidence="3">Leaf</tissue>
    </source>
</reference>
<evidence type="ECO:0000313" key="3">
    <source>
        <dbReference type="EMBL" id="KAF7839529.1"/>
    </source>
</evidence>
<gene>
    <name evidence="3" type="ORF">G2W53_008011</name>
</gene>
<evidence type="ECO:0000256" key="2">
    <source>
        <dbReference type="SAM" id="MobiDB-lite"/>
    </source>
</evidence>
<evidence type="ECO:0000256" key="1">
    <source>
        <dbReference type="SAM" id="Coils"/>
    </source>
</evidence>
<keyword evidence="4" id="KW-1185">Reference proteome</keyword>
<feature type="region of interest" description="Disordered" evidence="2">
    <location>
        <begin position="134"/>
        <end position="161"/>
    </location>
</feature>
<protein>
    <submittedName>
        <fullName evidence="3">Uncharacterized protein</fullName>
    </submittedName>
</protein>
<keyword evidence="1" id="KW-0175">Coiled coil</keyword>
<organism evidence="3 4">
    <name type="scientific">Senna tora</name>
    <dbReference type="NCBI Taxonomy" id="362788"/>
    <lineage>
        <taxon>Eukaryota</taxon>
        <taxon>Viridiplantae</taxon>
        <taxon>Streptophyta</taxon>
        <taxon>Embryophyta</taxon>
        <taxon>Tracheophyta</taxon>
        <taxon>Spermatophyta</taxon>
        <taxon>Magnoliopsida</taxon>
        <taxon>eudicotyledons</taxon>
        <taxon>Gunneridae</taxon>
        <taxon>Pentapetalae</taxon>
        <taxon>rosids</taxon>
        <taxon>fabids</taxon>
        <taxon>Fabales</taxon>
        <taxon>Fabaceae</taxon>
        <taxon>Caesalpinioideae</taxon>
        <taxon>Cassia clade</taxon>
        <taxon>Senna</taxon>
    </lineage>
</organism>
<name>A0A834X7I3_9FABA</name>
<accession>A0A834X7I3</accession>
<evidence type="ECO:0000313" key="4">
    <source>
        <dbReference type="Proteomes" id="UP000634136"/>
    </source>
</evidence>
<comment type="caution">
    <text evidence="3">The sequence shown here is derived from an EMBL/GenBank/DDBJ whole genome shotgun (WGS) entry which is preliminary data.</text>
</comment>
<dbReference type="EMBL" id="JAAIUW010000003">
    <property type="protein sequence ID" value="KAF7839529.1"/>
    <property type="molecule type" value="Genomic_DNA"/>
</dbReference>
<dbReference type="Proteomes" id="UP000634136">
    <property type="component" value="Unassembled WGS sequence"/>
</dbReference>